<comment type="caution">
    <text evidence="9">The sequence shown here is derived from an EMBL/GenBank/DDBJ whole genome shotgun (WGS) entry which is preliminary data.</text>
</comment>
<dbReference type="EMBL" id="JAUCMV010000003">
    <property type="protein sequence ID" value="KAK0410028.1"/>
    <property type="molecule type" value="Genomic_DNA"/>
</dbReference>
<feature type="transmembrane region" description="Helical" evidence="7">
    <location>
        <begin position="20"/>
        <end position="45"/>
    </location>
</feature>
<dbReference type="GO" id="GO:0016020">
    <property type="term" value="C:membrane"/>
    <property type="evidence" value="ECO:0007669"/>
    <property type="project" value="UniProtKB-SubCell"/>
</dbReference>
<dbReference type="PANTHER" id="PTHR12246">
    <property type="entry name" value="PALMITOYLTRANSFERASE ZDHHC16"/>
    <property type="match status" value="1"/>
</dbReference>
<keyword evidence="5 7" id="KW-0472">Membrane</keyword>
<dbReference type="Pfam" id="PF01529">
    <property type="entry name" value="DHHC"/>
    <property type="match status" value="1"/>
</dbReference>
<dbReference type="GO" id="GO:0019706">
    <property type="term" value="F:protein-cysteine S-palmitoyltransferase activity"/>
    <property type="evidence" value="ECO:0007669"/>
    <property type="project" value="UniProtKB-EC"/>
</dbReference>
<feature type="transmembrane region" description="Helical" evidence="7">
    <location>
        <begin position="239"/>
        <end position="258"/>
    </location>
</feature>
<feature type="transmembrane region" description="Helical" evidence="7">
    <location>
        <begin position="65"/>
        <end position="85"/>
    </location>
</feature>
<name>A0AA39LUF6_9BILA</name>
<evidence type="ECO:0000259" key="8">
    <source>
        <dbReference type="Pfam" id="PF01529"/>
    </source>
</evidence>
<comment type="catalytic activity">
    <reaction evidence="7">
        <text>L-cysteinyl-[protein] + hexadecanoyl-CoA = S-hexadecanoyl-L-cysteinyl-[protein] + CoA</text>
        <dbReference type="Rhea" id="RHEA:36683"/>
        <dbReference type="Rhea" id="RHEA-COMP:10131"/>
        <dbReference type="Rhea" id="RHEA-COMP:11032"/>
        <dbReference type="ChEBI" id="CHEBI:29950"/>
        <dbReference type="ChEBI" id="CHEBI:57287"/>
        <dbReference type="ChEBI" id="CHEBI:57379"/>
        <dbReference type="ChEBI" id="CHEBI:74151"/>
        <dbReference type="EC" id="2.3.1.225"/>
    </reaction>
</comment>
<dbReference type="Proteomes" id="UP001175271">
    <property type="component" value="Unassembled WGS sequence"/>
</dbReference>
<dbReference type="InterPro" id="IPR001594">
    <property type="entry name" value="Palmitoyltrfase_DHHC"/>
</dbReference>
<feature type="domain" description="Palmitoyltransferase DHHC" evidence="8">
    <location>
        <begin position="154"/>
        <end position="279"/>
    </location>
</feature>
<keyword evidence="3 7" id="KW-0812">Transmembrane</keyword>
<organism evidence="9 10">
    <name type="scientific">Steinernema hermaphroditum</name>
    <dbReference type="NCBI Taxonomy" id="289476"/>
    <lineage>
        <taxon>Eukaryota</taxon>
        <taxon>Metazoa</taxon>
        <taxon>Ecdysozoa</taxon>
        <taxon>Nematoda</taxon>
        <taxon>Chromadorea</taxon>
        <taxon>Rhabditida</taxon>
        <taxon>Tylenchina</taxon>
        <taxon>Panagrolaimomorpha</taxon>
        <taxon>Strongyloidoidea</taxon>
        <taxon>Steinernematidae</taxon>
        <taxon>Steinernema</taxon>
    </lineage>
</organism>
<evidence type="ECO:0000313" key="9">
    <source>
        <dbReference type="EMBL" id="KAK0410028.1"/>
    </source>
</evidence>
<proteinExistence type="inferred from homology"/>
<evidence type="ECO:0000256" key="2">
    <source>
        <dbReference type="ARBA" id="ARBA00022679"/>
    </source>
</evidence>
<accession>A0AA39LUF6</accession>
<gene>
    <name evidence="9" type="ORF">QR680_004903</name>
</gene>
<dbReference type="AlphaFoldDB" id="A0AA39LUF6"/>
<comment type="similarity">
    <text evidence="7">Belongs to the DHHC palmitoyltransferase family.</text>
</comment>
<evidence type="ECO:0000313" key="10">
    <source>
        <dbReference type="Proteomes" id="UP001175271"/>
    </source>
</evidence>
<feature type="transmembrane region" description="Helical" evidence="7">
    <location>
        <begin position="201"/>
        <end position="219"/>
    </location>
</feature>
<dbReference type="InterPro" id="IPR039859">
    <property type="entry name" value="PFA4/ZDH16/20/ERF2-like"/>
</dbReference>
<dbReference type="PROSITE" id="PS50216">
    <property type="entry name" value="DHHC"/>
    <property type="match status" value="1"/>
</dbReference>
<sequence length="356" mass="41675">MSWYSKIYGFVREYRERHWLLGFFLYQLLNCMFVLQICGAVYFFYVYNFVFLQHWVTNDVQRTVYAVVYNFLIFMWSWSLAQTCVTRVARVPERYHVSDGVDKKIKDLTAFENGRYAPFSKSTAYQHLVLQRKILTDAAANLNLKFAEEDDWKRLRYCYDCKLIKPDRARHCMSCGFCVLKFDHHCPWINKCVTYRNYKYFMLYLIYGVIVIIWSALTMSEGVVRYFINQQWRDEAGRFAQVLTSIVFLCCVGVYPLGKLLHDHIILIHVNETTCDQAKPSIIRDDLNASYNLGTYRNIRAVFGWGLWAIPLDTRVNDGQHFPVAYPANTSADRFVVRCASLLGAEANPSAKPLPI</sequence>
<evidence type="ECO:0000256" key="7">
    <source>
        <dbReference type="RuleBase" id="RU079119"/>
    </source>
</evidence>
<evidence type="ECO:0000256" key="5">
    <source>
        <dbReference type="ARBA" id="ARBA00023136"/>
    </source>
</evidence>
<evidence type="ECO:0000256" key="1">
    <source>
        <dbReference type="ARBA" id="ARBA00004141"/>
    </source>
</evidence>
<dbReference type="EC" id="2.3.1.225" evidence="7"/>
<reference evidence="9" key="1">
    <citation type="submission" date="2023-06" db="EMBL/GenBank/DDBJ databases">
        <title>Genomic analysis of the entomopathogenic nematode Steinernema hermaphroditum.</title>
        <authorList>
            <person name="Schwarz E.M."/>
            <person name="Heppert J.K."/>
            <person name="Baniya A."/>
            <person name="Schwartz H.T."/>
            <person name="Tan C.-H."/>
            <person name="Antoshechkin I."/>
            <person name="Sternberg P.W."/>
            <person name="Goodrich-Blair H."/>
            <person name="Dillman A.R."/>
        </authorList>
    </citation>
    <scope>NUCLEOTIDE SEQUENCE</scope>
    <source>
        <strain evidence="9">PS9179</strain>
        <tissue evidence="9">Whole animal</tissue>
    </source>
</reference>
<keyword evidence="2 7" id="KW-0808">Transferase</keyword>
<comment type="subcellular location">
    <subcellularLocation>
        <location evidence="1">Membrane</location>
        <topology evidence="1">Multi-pass membrane protein</topology>
    </subcellularLocation>
</comment>
<evidence type="ECO:0000256" key="4">
    <source>
        <dbReference type="ARBA" id="ARBA00022989"/>
    </source>
</evidence>
<evidence type="ECO:0000256" key="6">
    <source>
        <dbReference type="ARBA" id="ARBA00023315"/>
    </source>
</evidence>
<evidence type="ECO:0000256" key="3">
    <source>
        <dbReference type="ARBA" id="ARBA00022692"/>
    </source>
</evidence>
<keyword evidence="6 7" id="KW-0012">Acyltransferase</keyword>
<protein>
    <recommendedName>
        <fullName evidence="7">Palmitoyltransferase</fullName>
        <ecNumber evidence="7">2.3.1.225</ecNumber>
    </recommendedName>
</protein>
<comment type="domain">
    <text evidence="7">The DHHC domain is required for palmitoyltransferase activity.</text>
</comment>
<keyword evidence="10" id="KW-1185">Reference proteome</keyword>
<keyword evidence="4 7" id="KW-1133">Transmembrane helix</keyword>